<feature type="transmembrane region" description="Helical" evidence="10">
    <location>
        <begin position="211"/>
        <end position="236"/>
    </location>
</feature>
<keyword evidence="3" id="KW-0633">Potassium transport</keyword>
<comment type="subcellular location">
    <subcellularLocation>
        <location evidence="1">Membrane</location>
        <topology evidence="1">Multi-pass membrane protein</topology>
    </subcellularLocation>
</comment>
<dbReference type="AlphaFoldDB" id="A0A178VY39"/>
<evidence type="ECO:0000256" key="7">
    <source>
        <dbReference type="ARBA" id="ARBA00023065"/>
    </source>
</evidence>
<feature type="transmembrane region" description="Helical" evidence="10">
    <location>
        <begin position="116"/>
        <end position="134"/>
    </location>
</feature>
<feature type="domain" description="Cation/H+ exchanger transmembrane" evidence="11">
    <location>
        <begin position="46"/>
        <end position="419"/>
    </location>
</feature>
<evidence type="ECO:0000256" key="9">
    <source>
        <dbReference type="ARBA" id="ARBA00038341"/>
    </source>
</evidence>
<dbReference type="ExpressionAtlas" id="A0A178VY39">
    <property type="expression patterns" value="differential"/>
</dbReference>
<evidence type="ECO:0000256" key="1">
    <source>
        <dbReference type="ARBA" id="ARBA00004141"/>
    </source>
</evidence>
<dbReference type="Gene3D" id="1.20.1530.20">
    <property type="match status" value="1"/>
</dbReference>
<dbReference type="GO" id="GO:0015297">
    <property type="term" value="F:antiporter activity"/>
    <property type="evidence" value="ECO:0007669"/>
    <property type="project" value="InterPro"/>
</dbReference>
<sequence length="506" mass="57077">MRVGGPIWPGTAIRSARTGLSSVRCFRLRSTLSFFEILFKMSNIPIPKMPSMMLGCVVINLFSYTRPGSLLHRMFFPDDGRPKVAETGGAFGFVMYWFLKGVSIDVGMLRKTEPRAALIGFNTLVIPYISGYILMRTRKHFGKLAMTELQYQEIILLQSLSSFAGVNGLLTDLKINHSEFGRMVQSCAAVTDLVIFIMVSGTVLLKGQKGLPHGIVIVLVIGFLVYIVWPVMLWIIKQTPEGRLVKDVYIYLVMATAYFVYMFWLNFFQFSTYGWFIIGLATPAGPPLGSALIQRFECFNVGVLLPLFGSLSMEQLDISWLMREILNLKHMEGFAYEAISVILIVTVVKFVVTAITAFAVRIPYRDSIVLAMVLSNRSIFELGYLGYIVELKMFDNKSFTIAALSVLVSSLLTPIAIEFMYEPQHIFSSYRDRNMLTLKHDSKLKTLVCIHKPDHITSMVNFVELFNPTQESKLECNVLHLVELIGQAIPTFISHKMQKPKVGTRS</sequence>
<feature type="transmembrane region" description="Helical" evidence="10">
    <location>
        <begin position="183"/>
        <end position="205"/>
    </location>
</feature>
<keyword evidence="2" id="KW-0813">Transport</keyword>
<dbReference type="Proteomes" id="UP000078284">
    <property type="component" value="Chromosome 2"/>
</dbReference>
<comment type="similarity">
    <text evidence="9">Belongs to the monovalent cation:proton antiporter 2 (CPA2) transporter (TC 2.A.37) family. CHX (TC 2.A.37.4) subfamily.</text>
</comment>
<dbReference type="EMBL" id="LUHQ01000002">
    <property type="protein sequence ID" value="OAP09973.1"/>
    <property type="molecule type" value="Genomic_DNA"/>
</dbReference>
<evidence type="ECO:0000256" key="3">
    <source>
        <dbReference type="ARBA" id="ARBA00022538"/>
    </source>
</evidence>
<dbReference type="FunFam" id="1.20.1530.20:FF:000066">
    <property type="entry name" value="Cation/H(+) antiporter 7"/>
    <property type="match status" value="1"/>
</dbReference>
<evidence type="ECO:0000256" key="5">
    <source>
        <dbReference type="ARBA" id="ARBA00022958"/>
    </source>
</evidence>
<gene>
    <name evidence="12" type="ordered locus">AXX17_At2g24180</name>
</gene>
<accession>A0A178VY39</accession>
<proteinExistence type="inferred from homology"/>
<evidence type="ECO:0000256" key="4">
    <source>
        <dbReference type="ARBA" id="ARBA00022692"/>
    </source>
</evidence>
<feature type="transmembrane region" description="Helical" evidence="10">
    <location>
        <begin position="367"/>
        <end position="387"/>
    </location>
</feature>
<evidence type="ECO:0000259" key="11">
    <source>
        <dbReference type="Pfam" id="PF00999"/>
    </source>
</evidence>
<keyword evidence="4 10" id="KW-0812">Transmembrane</keyword>
<dbReference type="GO" id="GO:1902600">
    <property type="term" value="P:proton transmembrane transport"/>
    <property type="evidence" value="ECO:0007669"/>
    <property type="project" value="InterPro"/>
</dbReference>
<dbReference type="GO" id="GO:0006813">
    <property type="term" value="P:potassium ion transport"/>
    <property type="evidence" value="ECO:0007669"/>
    <property type="project" value="UniProtKB-KW"/>
</dbReference>
<evidence type="ECO:0000313" key="13">
    <source>
        <dbReference type="Proteomes" id="UP000078284"/>
    </source>
</evidence>
<feature type="transmembrane region" description="Helical" evidence="10">
    <location>
        <begin position="399"/>
        <end position="421"/>
    </location>
</feature>
<dbReference type="GO" id="GO:0016020">
    <property type="term" value="C:membrane"/>
    <property type="evidence" value="ECO:0007669"/>
    <property type="project" value="UniProtKB-SubCell"/>
</dbReference>
<evidence type="ECO:0000256" key="2">
    <source>
        <dbReference type="ARBA" id="ARBA00022448"/>
    </source>
</evidence>
<dbReference type="Pfam" id="PF00999">
    <property type="entry name" value="Na_H_Exchanger"/>
    <property type="match status" value="1"/>
</dbReference>
<evidence type="ECO:0000256" key="6">
    <source>
        <dbReference type="ARBA" id="ARBA00022989"/>
    </source>
</evidence>
<organism evidence="12 13">
    <name type="scientific">Arabidopsis thaliana</name>
    <name type="common">Mouse-ear cress</name>
    <dbReference type="NCBI Taxonomy" id="3702"/>
    <lineage>
        <taxon>Eukaryota</taxon>
        <taxon>Viridiplantae</taxon>
        <taxon>Streptophyta</taxon>
        <taxon>Embryophyta</taxon>
        <taxon>Tracheophyta</taxon>
        <taxon>Spermatophyta</taxon>
        <taxon>Magnoliopsida</taxon>
        <taxon>eudicotyledons</taxon>
        <taxon>Gunneridae</taxon>
        <taxon>Pentapetalae</taxon>
        <taxon>rosids</taxon>
        <taxon>malvids</taxon>
        <taxon>Brassicales</taxon>
        <taxon>Brassicaceae</taxon>
        <taxon>Camelineae</taxon>
        <taxon>Arabidopsis</taxon>
    </lineage>
</organism>
<evidence type="ECO:0000256" key="8">
    <source>
        <dbReference type="ARBA" id="ARBA00023136"/>
    </source>
</evidence>
<dbReference type="PANTHER" id="PTHR32468">
    <property type="entry name" value="CATION/H + ANTIPORTER"/>
    <property type="match status" value="1"/>
</dbReference>
<evidence type="ECO:0000313" key="12">
    <source>
        <dbReference type="EMBL" id="OAP09973.1"/>
    </source>
</evidence>
<feature type="transmembrane region" description="Helical" evidence="10">
    <location>
        <begin position="248"/>
        <end position="267"/>
    </location>
</feature>
<keyword evidence="6 10" id="KW-1133">Transmembrane helix</keyword>
<keyword evidence="7" id="KW-0406">Ion transport</keyword>
<dbReference type="InterPro" id="IPR038770">
    <property type="entry name" value="Na+/solute_symporter_sf"/>
</dbReference>
<dbReference type="PANTHER" id="PTHR32468:SF73">
    <property type="entry name" value="CATION_H(+) ANTIPORTER 6A-RELATED"/>
    <property type="match status" value="1"/>
</dbReference>
<reference evidence="13" key="1">
    <citation type="journal article" date="2016" name="Proc. Natl. Acad. Sci. U.S.A.">
        <title>Chromosome-level assembly of Arabidopsis thaliana Ler reveals the extent of translocation and inversion polymorphisms.</title>
        <authorList>
            <person name="Zapata L."/>
            <person name="Ding J."/>
            <person name="Willing E.M."/>
            <person name="Hartwig B."/>
            <person name="Bezdan D."/>
            <person name="Jiao W.B."/>
            <person name="Patel V."/>
            <person name="Velikkakam James G."/>
            <person name="Koornneef M."/>
            <person name="Ossowski S."/>
            <person name="Schneeberger K."/>
        </authorList>
    </citation>
    <scope>NUCLEOTIDE SEQUENCE [LARGE SCALE GENOMIC DNA]</scope>
    <source>
        <strain evidence="13">cv. Landsberg erecta</strain>
    </source>
</reference>
<dbReference type="InterPro" id="IPR050794">
    <property type="entry name" value="CPA2_transporter"/>
</dbReference>
<keyword evidence="8 10" id="KW-0472">Membrane</keyword>
<evidence type="ECO:0000256" key="10">
    <source>
        <dbReference type="SAM" id="Phobius"/>
    </source>
</evidence>
<protein>
    <recommendedName>
        <fullName evidence="11">Cation/H+ exchanger transmembrane domain-containing protein</fullName>
    </recommendedName>
</protein>
<keyword evidence="5" id="KW-0630">Potassium</keyword>
<dbReference type="InterPro" id="IPR006153">
    <property type="entry name" value="Cation/H_exchanger_TM"/>
</dbReference>
<name>A0A178VY39_ARATH</name>
<feature type="transmembrane region" description="Helical" evidence="10">
    <location>
        <begin position="334"/>
        <end position="360"/>
    </location>
</feature>
<comment type="caution">
    <text evidence="12">The sequence shown here is derived from an EMBL/GenBank/DDBJ whole genome shotgun (WGS) entry which is preliminary data.</text>
</comment>